<gene>
    <name evidence="2" type="ORF">OFUS_LOCUS448</name>
</gene>
<reference evidence="2" key="1">
    <citation type="submission" date="2022-03" db="EMBL/GenBank/DDBJ databases">
        <authorList>
            <person name="Martin C."/>
        </authorList>
    </citation>
    <scope>NUCLEOTIDE SEQUENCE</scope>
</reference>
<dbReference type="EMBL" id="CAIIXF020000001">
    <property type="protein sequence ID" value="CAH1772732.1"/>
    <property type="molecule type" value="Genomic_DNA"/>
</dbReference>
<feature type="compositionally biased region" description="Polar residues" evidence="1">
    <location>
        <begin position="519"/>
        <end position="530"/>
    </location>
</feature>
<name>A0A8J1UV98_OWEFU</name>
<keyword evidence="3" id="KW-1185">Reference proteome</keyword>
<evidence type="ECO:0000313" key="3">
    <source>
        <dbReference type="Proteomes" id="UP000749559"/>
    </source>
</evidence>
<organism evidence="2 3">
    <name type="scientific">Owenia fusiformis</name>
    <name type="common">Polychaete worm</name>
    <dbReference type="NCBI Taxonomy" id="6347"/>
    <lineage>
        <taxon>Eukaryota</taxon>
        <taxon>Metazoa</taxon>
        <taxon>Spiralia</taxon>
        <taxon>Lophotrochozoa</taxon>
        <taxon>Annelida</taxon>
        <taxon>Polychaeta</taxon>
        <taxon>Sedentaria</taxon>
        <taxon>Canalipalpata</taxon>
        <taxon>Sabellida</taxon>
        <taxon>Oweniida</taxon>
        <taxon>Oweniidae</taxon>
        <taxon>Owenia</taxon>
    </lineage>
</organism>
<sequence>MSGIFSPCEIPQDAIKALHYMNCSGVAAKWHIQQRPREVVFTVIWAAKNSRLKLKNYSRPLCARQIHHWTHLVARKSRQFSNSSKSGKDTKPYAIDPKLDSKIGDEIEKSEEKLCENDTKIDRKSSINYPEMNEKSDNFSNKKENAIHYSNLMKEKLAIWDKDRNEKIRPETLDLISPNKGASEKQKTESNVITQNIEKRQVNGDFTEDFQSPTGAIWRKNSAPNISSNVKHCQKSAKTLRRSDTVGPSKLHMEETISAEDIENAPEPGKPAVKPKRGVYNIISILEKYKKELNDSGERALIHNDYNNDESKDKPTIKPKPAFVRMPSKINFSAYLKPGQCSSFDSNSLIMPKPDCIPNNSDHIVKSGDVIYKSEYMNTNVQEPECFTNNGDHGDDHHITQPEDVTPNSQHPDDTQTAKSDNITEKNHKHNDYGKTWPKRLTNPVHKNPVDFTNGKDTVRSLPRMKVEQIPYYDQEHLDKQTPKTACSNSQTPPIINGKYLEMKTPKNGIAENPKLQPQRRNPSTIEPSNGSVLTIQRKSIQGPIQAPTNHVKQQTLKIIEPIGSIPTLNSKIIRKLVQKVHKSMTVVSITDDCSIDGGKLWRIDTTMPVTSRRKLTSELVMHGDNMYILEIEAMTDL</sequence>
<comment type="caution">
    <text evidence="2">The sequence shown here is derived from an EMBL/GenBank/DDBJ whole genome shotgun (WGS) entry which is preliminary data.</text>
</comment>
<dbReference type="AlphaFoldDB" id="A0A8J1UV98"/>
<feature type="region of interest" description="Disordered" evidence="1">
    <location>
        <begin position="227"/>
        <end position="247"/>
    </location>
</feature>
<feature type="region of interest" description="Disordered" evidence="1">
    <location>
        <begin position="388"/>
        <end position="457"/>
    </location>
</feature>
<dbReference type="Proteomes" id="UP000749559">
    <property type="component" value="Unassembled WGS sequence"/>
</dbReference>
<feature type="region of interest" description="Disordered" evidence="1">
    <location>
        <begin position="510"/>
        <end position="530"/>
    </location>
</feature>
<evidence type="ECO:0000256" key="1">
    <source>
        <dbReference type="SAM" id="MobiDB-lite"/>
    </source>
</evidence>
<evidence type="ECO:0000313" key="2">
    <source>
        <dbReference type="EMBL" id="CAH1772732.1"/>
    </source>
</evidence>
<accession>A0A8J1UV98</accession>
<protein>
    <submittedName>
        <fullName evidence="2">Uncharacterized protein</fullName>
    </submittedName>
</protein>
<feature type="compositionally biased region" description="Basic and acidic residues" evidence="1">
    <location>
        <begin position="392"/>
        <end position="401"/>
    </location>
</feature>
<feature type="compositionally biased region" description="Basic and acidic residues" evidence="1">
    <location>
        <begin position="86"/>
        <end position="102"/>
    </location>
</feature>
<feature type="region of interest" description="Disordered" evidence="1">
    <location>
        <begin position="80"/>
        <end position="102"/>
    </location>
</feature>
<proteinExistence type="predicted"/>
<feature type="compositionally biased region" description="Basic and acidic residues" evidence="1">
    <location>
        <begin position="411"/>
        <end position="433"/>
    </location>
</feature>